<evidence type="ECO:0000256" key="1">
    <source>
        <dbReference type="SAM" id="Phobius"/>
    </source>
</evidence>
<name>A0AAV8TVJ0_9ROSI</name>
<dbReference type="Proteomes" id="UP001159364">
    <property type="component" value="Linkage Group LG03"/>
</dbReference>
<proteinExistence type="predicted"/>
<protein>
    <submittedName>
        <fullName evidence="2">Uncharacterized protein</fullName>
    </submittedName>
</protein>
<dbReference type="PANTHER" id="PTHR10811">
    <property type="entry name" value="FRINGE-RELATED"/>
    <property type="match status" value="1"/>
</dbReference>
<dbReference type="InterPro" id="IPR006740">
    <property type="entry name" value="DUF604"/>
</dbReference>
<evidence type="ECO:0000313" key="2">
    <source>
        <dbReference type="EMBL" id="KAJ8770912.1"/>
    </source>
</evidence>
<sequence length="485" mass="55629">MSSTSIVGMNIVQKKFQQLPTGCLFKFIAIPGLILFSFYALFFIHTDNQSLDLISLPFPKSSDCRNSSTNSPTNLSHIGFIVIGSLNSWKHRKAYTASWWRPNVTRGYVFLDKEPTQEFLPWPSTSPPYQINYDITKLRAYPKIVSPVQVRMVHSILDMYRVGDKGLRWFIMCDDDTLFFVDNLVEVLQKYDHTKYIYVGGNSESIKSNARFSFDMGFGGAGYALSYPLVEALSKNLDDCIERYHYLYVSDHMAQSCLADIGVSLNLEKGIHQIDLHSDISGLLSSHPQSPLLSLHHFDVIDPLFPSKDRYESIKHLMKAAKVDQSRMLQQTICYQRETNWSFSVSWGYSTHIYESIIPRSILRKPLETFRPWARRSRPPHFMFNTRWLTNNSCETPHVFFLKSVEYTPDNQVLTTYVRSSPRNLPPCSATGSHSADPISRIQVFSPSSTRKRYEVIECCDVEYEVETNAAGVKMRSCMKDEVIA</sequence>
<gene>
    <name evidence="2" type="ORF">K2173_022084</name>
</gene>
<organism evidence="2 3">
    <name type="scientific">Erythroxylum novogranatense</name>
    <dbReference type="NCBI Taxonomy" id="1862640"/>
    <lineage>
        <taxon>Eukaryota</taxon>
        <taxon>Viridiplantae</taxon>
        <taxon>Streptophyta</taxon>
        <taxon>Embryophyta</taxon>
        <taxon>Tracheophyta</taxon>
        <taxon>Spermatophyta</taxon>
        <taxon>Magnoliopsida</taxon>
        <taxon>eudicotyledons</taxon>
        <taxon>Gunneridae</taxon>
        <taxon>Pentapetalae</taxon>
        <taxon>rosids</taxon>
        <taxon>fabids</taxon>
        <taxon>Malpighiales</taxon>
        <taxon>Erythroxylaceae</taxon>
        <taxon>Erythroxylum</taxon>
    </lineage>
</organism>
<feature type="transmembrane region" description="Helical" evidence="1">
    <location>
        <begin position="23"/>
        <end position="44"/>
    </location>
</feature>
<dbReference type="EMBL" id="JAIWQS010000003">
    <property type="protein sequence ID" value="KAJ8770912.1"/>
    <property type="molecule type" value="Genomic_DNA"/>
</dbReference>
<keyword evidence="3" id="KW-1185">Reference proteome</keyword>
<comment type="caution">
    <text evidence="2">The sequence shown here is derived from an EMBL/GenBank/DDBJ whole genome shotgun (WGS) entry which is preliminary data.</text>
</comment>
<reference evidence="2 3" key="1">
    <citation type="submission" date="2021-09" db="EMBL/GenBank/DDBJ databases">
        <title>Genomic insights and catalytic innovation underlie evolution of tropane alkaloids biosynthesis.</title>
        <authorList>
            <person name="Wang Y.-J."/>
            <person name="Tian T."/>
            <person name="Huang J.-P."/>
            <person name="Huang S.-X."/>
        </authorList>
    </citation>
    <scope>NUCLEOTIDE SEQUENCE [LARGE SCALE GENOMIC DNA]</scope>
    <source>
        <strain evidence="2">KIB-2018</strain>
        <tissue evidence="2">Leaf</tissue>
    </source>
</reference>
<evidence type="ECO:0000313" key="3">
    <source>
        <dbReference type="Proteomes" id="UP001159364"/>
    </source>
</evidence>
<keyword evidence="1" id="KW-1133">Transmembrane helix</keyword>
<dbReference type="Pfam" id="PF04646">
    <property type="entry name" value="DUF604"/>
    <property type="match status" value="1"/>
</dbReference>
<dbReference type="Gene3D" id="3.90.550.50">
    <property type="match status" value="1"/>
</dbReference>
<accession>A0AAV8TVJ0</accession>
<keyword evidence="1" id="KW-0472">Membrane</keyword>
<keyword evidence="1" id="KW-0812">Transmembrane</keyword>
<dbReference type="AlphaFoldDB" id="A0AAV8TVJ0"/>